<evidence type="ECO:0000256" key="1">
    <source>
        <dbReference type="SAM" id="MobiDB-lite"/>
    </source>
</evidence>
<evidence type="ECO:0000256" key="2">
    <source>
        <dbReference type="SAM" id="SignalP"/>
    </source>
</evidence>
<sequence length="326" mass="34608">MKRRRRALMCAGRLALAGLAAALAFSAGAAGPHDAPVQGTASPGLLGGLLTESRVLYPLQVGSWMAVAEHRYPEQYLGVSVRYIDNRKQRWIDLYFYPAGLQTPEALALVAASERDGIAEAARQGGRATDLGALEPVALERGAAAGGPVPGWRLGLSYPDERLASAMLLFTQEMYLVKARASAAQPPASVASLQRELQVFMESVAAQLRIASTGACWLPARTGIAAALPGEDQVLASYRDPGREVSAVVVGDRVLVAEAEAERAPQLAVQLTQALYPGCVAPELIEPEVPRPLREIRIEYRRAAGDAPDVRTPRAGSLRAPSRGTG</sequence>
<evidence type="ECO:0000313" key="4">
    <source>
        <dbReference type="Proteomes" id="UP000033067"/>
    </source>
</evidence>
<dbReference type="Proteomes" id="UP000033067">
    <property type="component" value="Chromosome"/>
</dbReference>
<evidence type="ECO:0008006" key="5">
    <source>
        <dbReference type="Google" id="ProtNLM"/>
    </source>
</evidence>
<dbReference type="AlphaFoldDB" id="A0A0E3Z1Y1"/>
<name>A0A0E3Z1Y1_9GAMM</name>
<keyword evidence="2" id="KW-0732">Signal</keyword>
<evidence type="ECO:0000313" key="3">
    <source>
        <dbReference type="EMBL" id="AKC87398.1"/>
    </source>
</evidence>
<dbReference type="EMBL" id="CP011144">
    <property type="protein sequence ID" value="AKC87398.1"/>
    <property type="molecule type" value="Genomic_DNA"/>
</dbReference>
<keyword evidence="4" id="KW-1185">Reference proteome</keyword>
<feature type="chain" id="PRO_5002415911" description="Secreted protein" evidence="2">
    <location>
        <begin position="30"/>
        <end position="326"/>
    </location>
</feature>
<dbReference type="PROSITE" id="PS51318">
    <property type="entry name" value="TAT"/>
    <property type="match status" value="1"/>
</dbReference>
<feature type="signal peptide" evidence="2">
    <location>
        <begin position="1"/>
        <end position="29"/>
    </location>
</feature>
<proteinExistence type="predicted"/>
<dbReference type="KEGG" id="psuw:WQ53_12185"/>
<reference evidence="3 4" key="1">
    <citation type="journal article" date="2015" name="Genome Announc.">
        <title>Complete Genome Sequence of Pseudoxanthomonas suwonensis Strain J1, a Cellulose-Degrading Bacterium Isolated from Leaf- and Wood-Enriched Soil.</title>
        <authorList>
            <person name="Hou L."/>
            <person name="Jiang J."/>
            <person name="Xu Z."/>
            <person name="Zhou Y."/>
            <person name="Leung F.C."/>
        </authorList>
    </citation>
    <scope>NUCLEOTIDE SEQUENCE [LARGE SCALE GENOMIC DNA]</scope>
    <source>
        <strain evidence="3 4">J1</strain>
    </source>
</reference>
<dbReference type="RefSeq" id="WP_052632733.1">
    <property type="nucleotide sequence ID" value="NZ_CP011144.1"/>
</dbReference>
<organism evidence="3 4">
    <name type="scientific">Pseudoxanthomonas suwonensis</name>
    <dbReference type="NCBI Taxonomy" id="314722"/>
    <lineage>
        <taxon>Bacteria</taxon>
        <taxon>Pseudomonadati</taxon>
        <taxon>Pseudomonadota</taxon>
        <taxon>Gammaproteobacteria</taxon>
        <taxon>Lysobacterales</taxon>
        <taxon>Lysobacteraceae</taxon>
        <taxon>Pseudoxanthomonas</taxon>
    </lineage>
</organism>
<dbReference type="OrthoDB" id="6058885at2"/>
<protein>
    <recommendedName>
        <fullName evidence="5">Secreted protein</fullName>
    </recommendedName>
</protein>
<dbReference type="InterPro" id="IPR006311">
    <property type="entry name" value="TAT_signal"/>
</dbReference>
<accession>A0A0E3Z1Y1</accession>
<feature type="region of interest" description="Disordered" evidence="1">
    <location>
        <begin position="306"/>
        <end position="326"/>
    </location>
</feature>
<gene>
    <name evidence="3" type="ORF">WQ53_12185</name>
</gene>
<dbReference type="PATRIC" id="fig|314722.6.peg.2642"/>